<keyword evidence="2" id="KW-0812">Transmembrane</keyword>
<gene>
    <name evidence="5 6" type="primary">LOC118423638</name>
</gene>
<dbReference type="AlphaFoldDB" id="A0A9J7LT72"/>
<keyword evidence="3" id="KW-0732">Signal</keyword>
<keyword evidence="2" id="KW-1133">Transmembrane helix</keyword>
<dbReference type="RefSeq" id="XP_035687763.1">
    <property type="nucleotide sequence ID" value="XM_035831870.1"/>
</dbReference>
<dbReference type="Proteomes" id="UP000001554">
    <property type="component" value="Chromosome 9"/>
</dbReference>
<keyword evidence="4" id="KW-1185">Reference proteome</keyword>
<reference evidence="4" key="1">
    <citation type="journal article" date="2020" name="Nat. Ecol. Evol.">
        <title>Deeply conserved synteny resolves early events in vertebrate evolution.</title>
        <authorList>
            <person name="Simakov O."/>
            <person name="Marletaz F."/>
            <person name="Yue J.X."/>
            <person name="O'Connell B."/>
            <person name="Jenkins J."/>
            <person name="Brandt A."/>
            <person name="Calef R."/>
            <person name="Tung C.H."/>
            <person name="Huang T.K."/>
            <person name="Schmutz J."/>
            <person name="Satoh N."/>
            <person name="Yu J.K."/>
            <person name="Putnam N.H."/>
            <person name="Green R.E."/>
            <person name="Rokhsar D.S."/>
        </authorList>
    </citation>
    <scope>NUCLEOTIDE SEQUENCE [LARGE SCALE GENOMIC DNA]</scope>
    <source>
        <strain evidence="4">S238N-H82</strain>
    </source>
</reference>
<sequence length="187" mass="20242">MTDSGHRSKRSGRISMTTMTLFTGVVVLLILLQPAAAVPPERSLLAVKEGTEKGPEEIRDTAGEAQGDVGHVREVRSSPQGPIISAGLDDEGMVSAVVSAGLDDEGMVSAVVSAGLDDEGMVSAVVSAGLDDEGMVYLDYVVSLSAIMPSCLCVRYCRRRRCRGRRARRRCRVRHYCCRHHCRFGTF</sequence>
<evidence type="ECO:0000313" key="5">
    <source>
        <dbReference type="RefSeq" id="XP_035687763.1"/>
    </source>
</evidence>
<evidence type="ECO:0000256" key="2">
    <source>
        <dbReference type="SAM" id="Phobius"/>
    </source>
</evidence>
<dbReference type="GeneID" id="118423638"/>
<evidence type="ECO:0000256" key="1">
    <source>
        <dbReference type="SAM" id="MobiDB-lite"/>
    </source>
</evidence>
<reference evidence="5 6" key="2">
    <citation type="submission" date="2025-04" db="UniProtKB">
        <authorList>
            <consortium name="RefSeq"/>
        </authorList>
    </citation>
    <scope>IDENTIFICATION</scope>
    <source>
        <strain evidence="5 6">S238N-H82</strain>
        <tissue evidence="5 6">Testes</tissue>
    </source>
</reference>
<keyword evidence="2" id="KW-0472">Membrane</keyword>
<protein>
    <submittedName>
        <fullName evidence="5 6">Uncharacterized protein LOC118423638</fullName>
    </submittedName>
</protein>
<name>A0A9J7LT72_BRAFL</name>
<evidence type="ECO:0000313" key="4">
    <source>
        <dbReference type="Proteomes" id="UP000001554"/>
    </source>
</evidence>
<dbReference type="RefSeq" id="XP_035687764.1">
    <property type="nucleotide sequence ID" value="XM_035831871.1"/>
</dbReference>
<organism evidence="4 6">
    <name type="scientific">Branchiostoma floridae</name>
    <name type="common">Florida lancelet</name>
    <name type="synonym">Amphioxus</name>
    <dbReference type="NCBI Taxonomy" id="7739"/>
    <lineage>
        <taxon>Eukaryota</taxon>
        <taxon>Metazoa</taxon>
        <taxon>Chordata</taxon>
        <taxon>Cephalochordata</taxon>
        <taxon>Leptocardii</taxon>
        <taxon>Amphioxiformes</taxon>
        <taxon>Branchiostomatidae</taxon>
        <taxon>Branchiostoma</taxon>
    </lineage>
</organism>
<feature type="compositionally biased region" description="Basic and acidic residues" evidence="1">
    <location>
        <begin position="49"/>
        <end position="62"/>
    </location>
</feature>
<feature type="chain" id="PRO_5044699001" evidence="3">
    <location>
        <begin position="38"/>
        <end position="187"/>
    </location>
</feature>
<dbReference type="KEGG" id="bfo:118423638"/>
<proteinExistence type="predicted"/>
<feature type="signal peptide" evidence="3">
    <location>
        <begin position="1"/>
        <end position="37"/>
    </location>
</feature>
<feature type="transmembrane region" description="Helical" evidence="2">
    <location>
        <begin position="137"/>
        <end position="157"/>
    </location>
</feature>
<evidence type="ECO:0000313" key="6">
    <source>
        <dbReference type="RefSeq" id="XP_035687764.1"/>
    </source>
</evidence>
<accession>A0A9J7LT72</accession>
<evidence type="ECO:0000256" key="3">
    <source>
        <dbReference type="SAM" id="SignalP"/>
    </source>
</evidence>
<feature type="region of interest" description="Disordered" evidence="1">
    <location>
        <begin position="49"/>
        <end position="70"/>
    </location>
</feature>